<sequence length="123" mass="13398">MNILLVSIGAIFGAVFRWQLGVWLNSTFQAVALGTLFANVAGCFLIGIALGLSLQDSQKLLFVTGFLGSFTTFSSLWAEIAEKLLQEKWWSVLTIFSLHTLGGLCATLLGIFLVRAMASGRFY</sequence>
<accession>A0A3N4W011</accession>
<evidence type="ECO:0000256" key="9">
    <source>
        <dbReference type="ARBA" id="ARBA00023303"/>
    </source>
</evidence>
<dbReference type="PANTHER" id="PTHR28259">
    <property type="entry name" value="FLUORIDE EXPORT PROTEIN 1-RELATED"/>
    <property type="match status" value="1"/>
</dbReference>
<keyword evidence="9 12" id="KW-0407">Ion channel</keyword>
<evidence type="ECO:0000256" key="4">
    <source>
        <dbReference type="ARBA" id="ARBA00022692"/>
    </source>
</evidence>
<feature type="binding site" evidence="12">
    <location>
        <position position="71"/>
    </location>
    <ligand>
        <name>Na(+)</name>
        <dbReference type="ChEBI" id="CHEBI:29101"/>
        <note>structural</note>
    </ligand>
</feature>
<comment type="catalytic activity">
    <reaction evidence="11">
        <text>fluoride(in) = fluoride(out)</text>
        <dbReference type="Rhea" id="RHEA:76159"/>
        <dbReference type="ChEBI" id="CHEBI:17051"/>
    </reaction>
    <physiologicalReaction direction="left-to-right" evidence="11">
        <dbReference type="Rhea" id="RHEA:76160"/>
    </physiologicalReaction>
</comment>
<dbReference type="OrthoDB" id="9806299at2"/>
<evidence type="ECO:0000256" key="7">
    <source>
        <dbReference type="ARBA" id="ARBA00023065"/>
    </source>
</evidence>
<evidence type="ECO:0000256" key="5">
    <source>
        <dbReference type="ARBA" id="ARBA00022989"/>
    </source>
</evidence>
<evidence type="ECO:0000313" key="14">
    <source>
        <dbReference type="Proteomes" id="UP000281691"/>
    </source>
</evidence>
<gene>
    <name evidence="12" type="primary">fluC</name>
    <name evidence="12" type="synonym">crcB</name>
    <name evidence="13" type="ORF">EDC46_1418</name>
</gene>
<dbReference type="GO" id="GO:0140114">
    <property type="term" value="P:cellular detoxification of fluoride"/>
    <property type="evidence" value="ECO:0007669"/>
    <property type="project" value="UniProtKB-UniRule"/>
</dbReference>
<dbReference type="InterPro" id="IPR003691">
    <property type="entry name" value="FluC"/>
</dbReference>
<evidence type="ECO:0000313" key="13">
    <source>
        <dbReference type="EMBL" id="RPE82747.1"/>
    </source>
</evidence>
<dbReference type="EMBL" id="RKQP01000004">
    <property type="protein sequence ID" value="RPE82747.1"/>
    <property type="molecule type" value="Genomic_DNA"/>
</dbReference>
<feature type="transmembrane region" description="Helical" evidence="12">
    <location>
        <begin position="27"/>
        <end position="53"/>
    </location>
</feature>
<keyword evidence="6 12" id="KW-0915">Sodium</keyword>
<comment type="subcellular location">
    <subcellularLocation>
        <location evidence="1 12">Cell membrane</location>
        <topology evidence="1 12">Multi-pass membrane protein</topology>
    </subcellularLocation>
</comment>
<name>A0A3N4W011_9PAST</name>
<dbReference type="Proteomes" id="UP000281691">
    <property type="component" value="Unassembled WGS sequence"/>
</dbReference>
<comment type="similarity">
    <text evidence="10 12">Belongs to the fluoride channel Fluc/FEX (TC 1.A.43) family.</text>
</comment>
<proteinExistence type="inferred from homology"/>
<feature type="transmembrane region" description="Helical" evidence="12">
    <location>
        <begin position="60"/>
        <end position="78"/>
    </location>
</feature>
<keyword evidence="4 12" id="KW-0812">Transmembrane</keyword>
<dbReference type="GO" id="GO:0046872">
    <property type="term" value="F:metal ion binding"/>
    <property type="evidence" value="ECO:0007669"/>
    <property type="project" value="UniProtKB-KW"/>
</dbReference>
<dbReference type="Pfam" id="PF02537">
    <property type="entry name" value="CRCB"/>
    <property type="match status" value="1"/>
</dbReference>
<comment type="function">
    <text evidence="12">Fluoride-specific ion channel. Important for reducing fluoride concentration in the cell, thus reducing its toxicity.</text>
</comment>
<comment type="caution">
    <text evidence="13">The sequence shown here is derived from an EMBL/GenBank/DDBJ whole genome shotgun (WGS) entry which is preliminary data.</text>
</comment>
<evidence type="ECO:0000256" key="2">
    <source>
        <dbReference type="ARBA" id="ARBA00022475"/>
    </source>
</evidence>
<evidence type="ECO:0000256" key="8">
    <source>
        <dbReference type="ARBA" id="ARBA00023136"/>
    </source>
</evidence>
<keyword evidence="12" id="KW-0813">Transport</keyword>
<evidence type="ECO:0000256" key="6">
    <source>
        <dbReference type="ARBA" id="ARBA00023053"/>
    </source>
</evidence>
<reference evidence="13 14" key="1">
    <citation type="submission" date="2018-11" db="EMBL/GenBank/DDBJ databases">
        <title>Genomic Encyclopedia of Type Strains, Phase IV (KMG-IV): sequencing the most valuable type-strain genomes for metagenomic binning, comparative biology and taxonomic classification.</title>
        <authorList>
            <person name="Goeker M."/>
        </authorList>
    </citation>
    <scope>NUCLEOTIDE SEQUENCE [LARGE SCALE GENOMIC DNA]</scope>
    <source>
        <strain evidence="13 14">DSM 27238</strain>
    </source>
</reference>
<evidence type="ECO:0000256" key="10">
    <source>
        <dbReference type="ARBA" id="ARBA00035120"/>
    </source>
</evidence>
<feature type="transmembrane region" description="Helical" evidence="12">
    <location>
        <begin position="90"/>
        <end position="114"/>
    </location>
</feature>
<evidence type="ECO:0000256" key="1">
    <source>
        <dbReference type="ARBA" id="ARBA00004651"/>
    </source>
</evidence>
<keyword evidence="8 12" id="KW-0472">Membrane</keyword>
<dbReference type="GO" id="GO:0005886">
    <property type="term" value="C:plasma membrane"/>
    <property type="evidence" value="ECO:0007669"/>
    <property type="project" value="UniProtKB-SubCell"/>
</dbReference>
<evidence type="ECO:0000256" key="12">
    <source>
        <dbReference type="HAMAP-Rule" id="MF_00454"/>
    </source>
</evidence>
<keyword evidence="14" id="KW-1185">Reference proteome</keyword>
<organism evidence="13 14">
    <name type="scientific">Vespertiliibacter pulmonis</name>
    <dbReference type="NCBI Taxonomy" id="1443036"/>
    <lineage>
        <taxon>Bacteria</taxon>
        <taxon>Pseudomonadati</taxon>
        <taxon>Pseudomonadota</taxon>
        <taxon>Gammaproteobacteria</taxon>
        <taxon>Pasteurellales</taxon>
        <taxon>Pasteurellaceae</taxon>
        <taxon>Vespertiliibacter</taxon>
    </lineage>
</organism>
<dbReference type="PANTHER" id="PTHR28259:SF1">
    <property type="entry name" value="FLUORIDE EXPORT PROTEIN 1-RELATED"/>
    <property type="match status" value="1"/>
</dbReference>
<dbReference type="RefSeq" id="WP_124211564.1">
    <property type="nucleotide sequence ID" value="NZ_CP016615.1"/>
</dbReference>
<feature type="binding site" evidence="12">
    <location>
        <position position="68"/>
    </location>
    <ligand>
        <name>Na(+)</name>
        <dbReference type="ChEBI" id="CHEBI:29101"/>
        <note>structural</note>
    </ligand>
</feature>
<comment type="activity regulation">
    <text evidence="12">Na(+) is not transported, but it plays an essential structural role and its presence is essential for fluoride channel function.</text>
</comment>
<dbReference type="GO" id="GO:0062054">
    <property type="term" value="F:fluoride channel activity"/>
    <property type="evidence" value="ECO:0007669"/>
    <property type="project" value="UniProtKB-UniRule"/>
</dbReference>
<keyword evidence="12" id="KW-0479">Metal-binding</keyword>
<keyword evidence="7 12" id="KW-0406">Ion transport</keyword>
<keyword evidence="5 12" id="KW-1133">Transmembrane helix</keyword>
<dbReference type="AlphaFoldDB" id="A0A3N4W011"/>
<evidence type="ECO:0000256" key="11">
    <source>
        <dbReference type="ARBA" id="ARBA00035585"/>
    </source>
</evidence>
<protein>
    <recommendedName>
        <fullName evidence="12">Fluoride-specific ion channel FluC</fullName>
    </recommendedName>
</protein>
<dbReference type="HAMAP" id="MF_00454">
    <property type="entry name" value="FluC"/>
    <property type="match status" value="1"/>
</dbReference>
<keyword evidence="2 12" id="KW-1003">Cell membrane</keyword>
<evidence type="ECO:0000256" key="3">
    <source>
        <dbReference type="ARBA" id="ARBA00022519"/>
    </source>
</evidence>
<keyword evidence="3" id="KW-0997">Cell inner membrane</keyword>